<evidence type="ECO:0000313" key="2">
    <source>
        <dbReference type="Proteomes" id="UP001281147"/>
    </source>
</evidence>
<dbReference type="EMBL" id="JAUTXU010000011">
    <property type="protein sequence ID" value="KAK3722921.1"/>
    <property type="molecule type" value="Genomic_DNA"/>
</dbReference>
<name>A0ACC3NTZ0_9PEZI</name>
<keyword evidence="2" id="KW-1185">Reference proteome</keyword>
<evidence type="ECO:0000313" key="1">
    <source>
        <dbReference type="EMBL" id="KAK3722921.1"/>
    </source>
</evidence>
<gene>
    <name evidence="1" type="ORF">LTR37_002066</name>
</gene>
<accession>A0ACC3NTZ0</accession>
<protein>
    <submittedName>
        <fullName evidence="1">Uncharacterized protein</fullName>
    </submittedName>
</protein>
<organism evidence="1 2">
    <name type="scientific">Vermiconidia calcicola</name>
    <dbReference type="NCBI Taxonomy" id="1690605"/>
    <lineage>
        <taxon>Eukaryota</taxon>
        <taxon>Fungi</taxon>
        <taxon>Dikarya</taxon>
        <taxon>Ascomycota</taxon>
        <taxon>Pezizomycotina</taxon>
        <taxon>Dothideomycetes</taxon>
        <taxon>Dothideomycetidae</taxon>
        <taxon>Mycosphaerellales</taxon>
        <taxon>Extremaceae</taxon>
        <taxon>Vermiconidia</taxon>
    </lineage>
</organism>
<dbReference type="Proteomes" id="UP001281147">
    <property type="component" value="Unassembled WGS sequence"/>
</dbReference>
<comment type="caution">
    <text evidence="1">The sequence shown here is derived from an EMBL/GenBank/DDBJ whole genome shotgun (WGS) entry which is preliminary data.</text>
</comment>
<proteinExistence type="predicted"/>
<sequence length="292" mass="33510">MPKHPYSAIKDSGGIRVLHLDRANEDNEPIVRRFQTIPLRHVDPKSVHDELVDNDKLYVALSYCWGPTFSDGSHLTHTIVCDLCVLKVTANSHAALRQIRQKLDSLNLCLDSRGAVSGEGDAREMQSHMNETFPKTRPPLRVDAVCINQGDLSERSQQVAQMAYIYARAQCVVIWLGENSRSAGGNIETGHIVRFLQRPKDFSADWKIALWQYKQLWEKNTCNLRPTSNPIWNYEQARLRTIAGVTRSITDNEWKTITQLVQLPWFKRRWTIQEVLSSRATRVLYGKLSRLM</sequence>
<reference evidence="1" key="1">
    <citation type="submission" date="2023-07" db="EMBL/GenBank/DDBJ databases">
        <title>Black Yeasts Isolated from many extreme environments.</title>
        <authorList>
            <person name="Coleine C."/>
            <person name="Stajich J.E."/>
            <person name="Selbmann L."/>
        </authorList>
    </citation>
    <scope>NUCLEOTIDE SEQUENCE</scope>
    <source>
        <strain evidence="1">CCFEE 5714</strain>
    </source>
</reference>